<dbReference type="VEuPathDB" id="FungiDB:PAAG_05190"/>
<gene>
    <name evidence="2" type="ORF">PAAG_05190</name>
</gene>
<dbReference type="RefSeq" id="XP_002793054.2">
    <property type="nucleotide sequence ID" value="XM_002793008.2"/>
</dbReference>
<dbReference type="Proteomes" id="UP000002059">
    <property type="component" value="Partially assembled WGS sequence"/>
</dbReference>
<accession>C1H347</accession>
<keyword evidence="3" id="KW-1185">Reference proteome</keyword>
<evidence type="ECO:0000313" key="3">
    <source>
        <dbReference type="Proteomes" id="UP000002059"/>
    </source>
</evidence>
<evidence type="ECO:0000313" key="2">
    <source>
        <dbReference type="EMBL" id="EEH34141.2"/>
    </source>
</evidence>
<feature type="region of interest" description="Disordered" evidence="1">
    <location>
        <begin position="1"/>
        <end position="77"/>
    </location>
</feature>
<name>C1H347_PARBA</name>
<dbReference type="AlphaFoldDB" id="C1H347"/>
<dbReference type="KEGG" id="pbl:PAAG_05190"/>
<feature type="region of interest" description="Disordered" evidence="1">
    <location>
        <begin position="126"/>
        <end position="151"/>
    </location>
</feature>
<reference evidence="2 3" key="1">
    <citation type="journal article" date="2011" name="PLoS Genet.">
        <title>Comparative genomic analysis of human fungal pathogens causing paracoccidioidomycosis.</title>
        <authorList>
            <person name="Desjardins C.A."/>
            <person name="Champion M.D."/>
            <person name="Holder J.W."/>
            <person name="Muszewska A."/>
            <person name="Goldberg J."/>
            <person name="Bailao A.M."/>
            <person name="Brigido M.M."/>
            <person name="Ferreira M.E."/>
            <person name="Garcia A.M."/>
            <person name="Grynberg M."/>
            <person name="Gujja S."/>
            <person name="Heiman D.I."/>
            <person name="Henn M.R."/>
            <person name="Kodira C.D."/>
            <person name="Leon-Narvaez H."/>
            <person name="Longo L.V."/>
            <person name="Ma L.J."/>
            <person name="Malavazi I."/>
            <person name="Matsuo A.L."/>
            <person name="Morais F.V."/>
            <person name="Pereira M."/>
            <person name="Rodriguez-Brito S."/>
            <person name="Sakthikumar S."/>
            <person name="Salem-Izacc S.M."/>
            <person name="Sykes S.M."/>
            <person name="Teixeira M.M."/>
            <person name="Vallejo M.C."/>
            <person name="Walter M.E."/>
            <person name="Yandava C."/>
            <person name="Young S."/>
            <person name="Zeng Q."/>
            <person name="Zucker J."/>
            <person name="Felipe M.S."/>
            <person name="Goldman G.H."/>
            <person name="Haas B.J."/>
            <person name="McEwen J.G."/>
            <person name="Nino-Vega G."/>
            <person name="Puccia R."/>
            <person name="San-Blas G."/>
            <person name="Soares C.M."/>
            <person name="Birren B.W."/>
            <person name="Cuomo C.A."/>
        </authorList>
    </citation>
    <scope>NUCLEOTIDE SEQUENCE [LARGE SCALE GENOMIC DNA]</scope>
    <source>
        <strain evidence="3">ATCC MYA-826 / Pb01</strain>
    </source>
</reference>
<dbReference type="EMBL" id="KN294004">
    <property type="protein sequence ID" value="EEH34141.2"/>
    <property type="molecule type" value="Genomic_DNA"/>
</dbReference>
<feature type="compositionally biased region" description="Low complexity" evidence="1">
    <location>
        <begin position="126"/>
        <end position="137"/>
    </location>
</feature>
<organism evidence="2 3">
    <name type="scientific">Paracoccidioides lutzii (strain ATCC MYA-826 / Pb01)</name>
    <name type="common">Paracoccidioides brasiliensis</name>
    <dbReference type="NCBI Taxonomy" id="502779"/>
    <lineage>
        <taxon>Eukaryota</taxon>
        <taxon>Fungi</taxon>
        <taxon>Dikarya</taxon>
        <taxon>Ascomycota</taxon>
        <taxon>Pezizomycotina</taxon>
        <taxon>Eurotiomycetes</taxon>
        <taxon>Eurotiomycetidae</taxon>
        <taxon>Onygenales</taxon>
        <taxon>Ajellomycetaceae</taxon>
        <taxon>Paracoccidioides</taxon>
    </lineage>
</organism>
<sequence>MSRHEKKVTSEDDAWSSMMYFSDGAESRRSGIRKDEEKNAGRREEKRRGGEVEDKNGATPGQHTRIDDSTHTTLTSKAEGRRIVCSDGTRVLPVPYFMCHWSTPSTAKSNLSGTSQFNVNAINAANSTTTDNSDNSDQGQALDWKKARHKS</sequence>
<feature type="compositionally biased region" description="Basic and acidic residues" evidence="1">
    <location>
        <begin position="25"/>
        <end position="56"/>
    </location>
</feature>
<evidence type="ECO:0000256" key="1">
    <source>
        <dbReference type="SAM" id="MobiDB-lite"/>
    </source>
</evidence>
<protein>
    <submittedName>
        <fullName evidence="2">Uncharacterized protein</fullName>
    </submittedName>
</protein>
<dbReference type="GeneID" id="9096237"/>
<proteinExistence type="predicted"/>
<dbReference type="HOGENOM" id="CLU_1732036_0_0_1"/>